<evidence type="ECO:0000313" key="5">
    <source>
        <dbReference type="Proteomes" id="UP000604825"/>
    </source>
</evidence>
<keyword evidence="2" id="KW-0808">Transferase</keyword>
<dbReference type="InterPro" id="IPR006598">
    <property type="entry name" value="CAP10"/>
</dbReference>
<keyword evidence="5" id="KW-1185">Reference proteome</keyword>
<dbReference type="EMBL" id="CAJGYO010000019">
    <property type="protein sequence ID" value="CAD6340447.1"/>
    <property type="molecule type" value="Genomic_DNA"/>
</dbReference>
<comment type="similarity">
    <text evidence="1">Belongs to the glycosyltransferase 90 family.</text>
</comment>
<proteinExistence type="inferred from homology"/>
<dbReference type="AlphaFoldDB" id="A0A811SHP6"/>
<dbReference type="Proteomes" id="UP000604825">
    <property type="component" value="Unassembled WGS sequence"/>
</dbReference>
<reference evidence="4" key="1">
    <citation type="submission" date="2020-10" db="EMBL/GenBank/DDBJ databases">
        <authorList>
            <person name="Han B."/>
            <person name="Lu T."/>
            <person name="Zhao Q."/>
            <person name="Huang X."/>
            <person name="Zhao Y."/>
        </authorList>
    </citation>
    <scope>NUCLEOTIDE SEQUENCE</scope>
</reference>
<evidence type="ECO:0000259" key="3">
    <source>
        <dbReference type="Pfam" id="PF05686"/>
    </source>
</evidence>
<sequence>MALLIEPWYQHFFSRGLERRVKYWPVTEMGMCESIRDAVDWGNANPGEAERVSRRGQRLV</sequence>
<dbReference type="InterPro" id="IPR051091">
    <property type="entry name" value="O-Glucosyltr/Glycosyltrsf_90"/>
</dbReference>
<organism evidence="4 5">
    <name type="scientific">Miscanthus lutarioriparius</name>
    <dbReference type="NCBI Taxonomy" id="422564"/>
    <lineage>
        <taxon>Eukaryota</taxon>
        <taxon>Viridiplantae</taxon>
        <taxon>Streptophyta</taxon>
        <taxon>Embryophyta</taxon>
        <taxon>Tracheophyta</taxon>
        <taxon>Spermatophyta</taxon>
        <taxon>Magnoliopsida</taxon>
        <taxon>Liliopsida</taxon>
        <taxon>Poales</taxon>
        <taxon>Poaceae</taxon>
        <taxon>PACMAD clade</taxon>
        <taxon>Panicoideae</taxon>
        <taxon>Andropogonodae</taxon>
        <taxon>Andropogoneae</taxon>
        <taxon>Saccharinae</taxon>
        <taxon>Miscanthus</taxon>
    </lineage>
</organism>
<protein>
    <recommendedName>
        <fullName evidence="3">Glycosyl transferase CAP10 domain-containing protein</fullName>
    </recommendedName>
</protein>
<dbReference type="PANTHER" id="PTHR12203">
    <property type="entry name" value="KDEL LYS-ASP-GLU-LEU CONTAINING - RELATED"/>
    <property type="match status" value="1"/>
</dbReference>
<dbReference type="PANTHER" id="PTHR12203:SF35">
    <property type="entry name" value="PROTEIN O-GLUCOSYLTRANSFERASE 1"/>
    <property type="match status" value="1"/>
</dbReference>
<dbReference type="Pfam" id="PF05686">
    <property type="entry name" value="Glyco_transf_90"/>
    <property type="match status" value="1"/>
</dbReference>
<name>A0A811SHP6_9POAL</name>
<gene>
    <name evidence="4" type="ORF">NCGR_LOCUS64545</name>
</gene>
<accession>A0A811SHP6</accession>
<evidence type="ECO:0000313" key="4">
    <source>
        <dbReference type="EMBL" id="CAD6340447.1"/>
    </source>
</evidence>
<feature type="domain" description="Glycosyl transferase CAP10" evidence="3">
    <location>
        <begin position="1"/>
        <end position="59"/>
    </location>
</feature>
<evidence type="ECO:0000256" key="2">
    <source>
        <dbReference type="ARBA" id="ARBA00022679"/>
    </source>
</evidence>
<dbReference type="GO" id="GO:0016740">
    <property type="term" value="F:transferase activity"/>
    <property type="evidence" value="ECO:0007669"/>
    <property type="project" value="UniProtKB-KW"/>
</dbReference>
<evidence type="ECO:0000256" key="1">
    <source>
        <dbReference type="ARBA" id="ARBA00010118"/>
    </source>
</evidence>
<comment type="caution">
    <text evidence="4">The sequence shown here is derived from an EMBL/GenBank/DDBJ whole genome shotgun (WGS) entry which is preliminary data.</text>
</comment>